<evidence type="ECO:0008006" key="4">
    <source>
        <dbReference type="Google" id="ProtNLM"/>
    </source>
</evidence>
<evidence type="ECO:0000256" key="1">
    <source>
        <dbReference type="SAM" id="Phobius"/>
    </source>
</evidence>
<keyword evidence="1" id="KW-0812">Transmembrane</keyword>
<gene>
    <name evidence="2" type="ORF">QJS10_CPA08g01889</name>
</gene>
<reference evidence="2" key="2">
    <citation type="submission" date="2023-06" db="EMBL/GenBank/DDBJ databases">
        <authorList>
            <person name="Ma L."/>
            <person name="Liu K.-W."/>
            <person name="Li Z."/>
            <person name="Hsiao Y.-Y."/>
            <person name="Qi Y."/>
            <person name="Fu T."/>
            <person name="Tang G."/>
            <person name="Zhang D."/>
            <person name="Sun W.-H."/>
            <person name="Liu D.-K."/>
            <person name="Li Y."/>
            <person name="Chen G.-Z."/>
            <person name="Liu X.-D."/>
            <person name="Liao X.-Y."/>
            <person name="Jiang Y.-T."/>
            <person name="Yu X."/>
            <person name="Hao Y."/>
            <person name="Huang J."/>
            <person name="Zhao X.-W."/>
            <person name="Ke S."/>
            <person name="Chen Y.-Y."/>
            <person name="Wu W.-L."/>
            <person name="Hsu J.-L."/>
            <person name="Lin Y.-F."/>
            <person name="Huang M.-D."/>
            <person name="Li C.-Y."/>
            <person name="Huang L."/>
            <person name="Wang Z.-W."/>
            <person name="Zhao X."/>
            <person name="Zhong W.-Y."/>
            <person name="Peng D.-H."/>
            <person name="Ahmad S."/>
            <person name="Lan S."/>
            <person name="Zhang J.-S."/>
            <person name="Tsai W.-C."/>
            <person name="Van De Peer Y."/>
            <person name="Liu Z.-J."/>
        </authorList>
    </citation>
    <scope>NUCLEOTIDE SEQUENCE</scope>
    <source>
        <strain evidence="2">CP</strain>
        <tissue evidence="2">Leaves</tissue>
    </source>
</reference>
<accession>A0AAV9EB78</accession>
<feature type="transmembrane region" description="Helical" evidence="1">
    <location>
        <begin position="20"/>
        <end position="45"/>
    </location>
</feature>
<proteinExistence type="predicted"/>
<keyword evidence="3" id="KW-1185">Reference proteome</keyword>
<reference evidence="2" key="1">
    <citation type="journal article" date="2023" name="Nat. Commun.">
        <title>Diploid and tetraploid genomes of Acorus and the evolution of monocots.</title>
        <authorList>
            <person name="Ma L."/>
            <person name="Liu K.W."/>
            <person name="Li Z."/>
            <person name="Hsiao Y.Y."/>
            <person name="Qi Y."/>
            <person name="Fu T."/>
            <person name="Tang G.D."/>
            <person name="Zhang D."/>
            <person name="Sun W.H."/>
            <person name="Liu D.K."/>
            <person name="Li Y."/>
            <person name="Chen G.Z."/>
            <person name="Liu X.D."/>
            <person name="Liao X.Y."/>
            <person name="Jiang Y.T."/>
            <person name="Yu X."/>
            <person name="Hao Y."/>
            <person name="Huang J."/>
            <person name="Zhao X.W."/>
            <person name="Ke S."/>
            <person name="Chen Y.Y."/>
            <person name="Wu W.L."/>
            <person name="Hsu J.L."/>
            <person name="Lin Y.F."/>
            <person name="Huang M.D."/>
            <person name="Li C.Y."/>
            <person name="Huang L."/>
            <person name="Wang Z.W."/>
            <person name="Zhao X."/>
            <person name="Zhong W.Y."/>
            <person name="Peng D.H."/>
            <person name="Ahmad S."/>
            <person name="Lan S."/>
            <person name="Zhang J.S."/>
            <person name="Tsai W.C."/>
            <person name="Van de Peer Y."/>
            <person name="Liu Z.J."/>
        </authorList>
    </citation>
    <scope>NUCLEOTIDE SEQUENCE</scope>
    <source>
        <strain evidence="2">CP</strain>
    </source>
</reference>
<keyword evidence="1" id="KW-0472">Membrane</keyword>
<keyword evidence="1" id="KW-1133">Transmembrane helix</keyword>
<protein>
    <recommendedName>
        <fullName evidence="4">Glycine-rich protein</fullName>
    </recommendedName>
</protein>
<evidence type="ECO:0000313" key="2">
    <source>
        <dbReference type="EMBL" id="KAK1310806.1"/>
    </source>
</evidence>
<dbReference type="AlphaFoldDB" id="A0AAV9EB78"/>
<dbReference type="EMBL" id="JAUJYO010000008">
    <property type="protein sequence ID" value="KAK1310806.1"/>
    <property type="molecule type" value="Genomic_DNA"/>
</dbReference>
<sequence length="83" mass="7847">MARLLYDVSAGGGMFHVSGGLHLLCVIVAATVSMASMVVFACVGSQNHAAGRGRRRHHGGGAVFYGGDGGGGGGGGCGGGGGG</sequence>
<dbReference type="Proteomes" id="UP001180020">
    <property type="component" value="Unassembled WGS sequence"/>
</dbReference>
<name>A0AAV9EB78_ACOCL</name>
<organism evidence="2 3">
    <name type="scientific">Acorus calamus</name>
    <name type="common">Sweet flag</name>
    <dbReference type="NCBI Taxonomy" id="4465"/>
    <lineage>
        <taxon>Eukaryota</taxon>
        <taxon>Viridiplantae</taxon>
        <taxon>Streptophyta</taxon>
        <taxon>Embryophyta</taxon>
        <taxon>Tracheophyta</taxon>
        <taxon>Spermatophyta</taxon>
        <taxon>Magnoliopsida</taxon>
        <taxon>Liliopsida</taxon>
        <taxon>Acoraceae</taxon>
        <taxon>Acorus</taxon>
    </lineage>
</organism>
<evidence type="ECO:0000313" key="3">
    <source>
        <dbReference type="Proteomes" id="UP001180020"/>
    </source>
</evidence>
<comment type="caution">
    <text evidence="2">The sequence shown here is derived from an EMBL/GenBank/DDBJ whole genome shotgun (WGS) entry which is preliminary data.</text>
</comment>